<dbReference type="InterPro" id="IPR003673">
    <property type="entry name" value="CoA-Trfase_fam_III"/>
</dbReference>
<dbReference type="PANTHER" id="PTHR48228:SF6">
    <property type="entry name" value="L-CARNITINE COA-TRANSFERASE"/>
    <property type="match status" value="1"/>
</dbReference>
<evidence type="ECO:0000313" key="3">
    <source>
        <dbReference type="EMBL" id="MFD1235731.1"/>
    </source>
</evidence>
<dbReference type="Gene3D" id="3.40.50.10540">
    <property type="entry name" value="Crotonobetainyl-coa:carnitine coa-transferase, domain 1"/>
    <property type="match status" value="1"/>
</dbReference>
<keyword evidence="4" id="KW-1185">Reference proteome</keyword>
<organism evidence="3 4">
    <name type="scientific">Pseudonocardia benzenivorans</name>
    <dbReference type="NCBI Taxonomy" id="228005"/>
    <lineage>
        <taxon>Bacteria</taxon>
        <taxon>Bacillati</taxon>
        <taxon>Actinomycetota</taxon>
        <taxon>Actinomycetes</taxon>
        <taxon>Pseudonocardiales</taxon>
        <taxon>Pseudonocardiaceae</taxon>
        <taxon>Pseudonocardia</taxon>
    </lineage>
</organism>
<accession>A0ABW3VLG8</accession>
<gene>
    <name evidence="3" type="ORF">ACFQ34_20765</name>
</gene>
<keyword evidence="2 3" id="KW-0808">Transferase</keyword>
<sequence length="414" mass="45666">MADQHTVDVSALPPVEQGRGALEGLRVLDLATMMAAPWAATYLADYGADVVKAELPGTGDPVRKWGTQYKGVSLAWKTLARNKRLITLAMNKPEGQELVRRLVKDFDVLIENFRPGVMERWGLGPDVLQEINPKLIILRTSGYGQTGPFAERPGFGTLAEGFSGLAYITGADDRPPSIAGYPLADGVAALTGAMAVLAAVYWRDVNGGKGQVIDNAITEATYRLIDYTMLDWEKRGVIRKRSGNRLADLAPRNTYQCSDGHWISISGGTQAIVERMFRVMDRPELITDPRFLDNETRLQNVADLDEVIAEWVGRHPQEEVLRRFEEARVAAAAVHDISQVAEHPHFKARELLQRIDDPELGPTSVTHVHPRLSETPGGVSRLGGVMGQDNESFYLDEVGLSEEEYRKLKDVGAI</sequence>
<dbReference type="PANTHER" id="PTHR48228">
    <property type="entry name" value="SUCCINYL-COA--D-CITRAMALATE COA-TRANSFERASE"/>
    <property type="match status" value="1"/>
</dbReference>
<comment type="similarity">
    <text evidence="1">Belongs to the CoA-transferase III family.</text>
</comment>
<dbReference type="GO" id="GO:0016740">
    <property type="term" value="F:transferase activity"/>
    <property type="evidence" value="ECO:0007669"/>
    <property type="project" value="UniProtKB-KW"/>
</dbReference>
<evidence type="ECO:0000256" key="1">
    <source>
        <dbReference type="ARBA" id="ARBA00008383"/>
    </source>
</evidence>
<evidence type="ECO:0000256" key="2">
    <source>
        <dbReference type="ARBA" id="ARBA00022679"/>
    </source>
</evidence>
<proteinExistence type="inferred from homology"/>
<dbReference type="Gene3D" id="3.30.1540.10">
    <property type="entry name" value="formyl-coa transferase, domain 3"/>
    <property type="match status" value="1"/>
</dbReference>
<comment type="caution">
    <text evidence="3">The sequence shown here is derived from an EMBL/GenBank/DDBJ whole genome shotgun (WGS) entry which is preliminary data.</text>
</comment>
<dbReference type="Proteomes" id="UP001597182">
    <property type="component" value="Unassembled WGS sequence"/>
</dbReference>
<reference evidence="4" key="1">
    <citation type="journal article" date="2019" name="Int. J. Syst. Evol. Microbiol.">
        <title>The Global Catalogue of Microorganisms (GCM) 10K type strain sequencing project: providing services to taxonomists for standard genome sequencing and annotation.</title>
        <authorList>
            <consortium name="The Broad Institute Genomics Platform"/>
            <consortium name="The Broad Institute Genome Sequencing Center for Infectious Disease"/>
            <person name="Wu L."/>
            <person name="Ma J."/>
        </authorList>
    </citation>
    <scope>NUCLEOTIDE SEQUENCE [LARGE SCALE GENOMIC DNA]</scope>
    <source>
        <strain evidence="4">CCUG 49018</strain>
    </source>
</reference>
<dbReference type="EMBL" id="JBHTMB010000171">
    <property type="protein sequence ID" value="MFD1235731.1"/>
    <property type="molecule type" value="Genomic_DNA"/>
</dbReference>
<dbReference type="InterPro" id="IPR050509">
    <property type="entry name" value="CoA-transferase_III"/>
</dbReference>
<name>A0ABW3VLG8_9PSEU</name>
<evidence type="ECO:0000313" key="4">
    <source>
        <dbReference type="Proteomes" id="UP001597182"/>
    </source>
</evidence>
<dbReference type="SUPFAM" id="SSF89796">
    <property type="entry name" value="CoA-transferase family III (CaiB/BaiF)"/>
    <property type="match status" value="1"/>
</dbReference>
<protein>
    <submittedName>
        <fullName evidence="3">CaiB/BaiF CoA transferase family protein</fullName>
    </submittedName>
</protein>
<dbReference type="Pfam" id="PF02515">
    <property type="entry name" value="CoA_transf_3"/>
    <property type="match status" value="1"/>
</dbReference>
<dbReference type="InterPro" id="IPR023606">
    <property type="entry name" value="CoA-Trfase_III_dom_1_sf"/>
</dbReference>
<dbReference type="RefSeq" id="WP_013676231.1">
    <property type="nucleotide sequence ID" value="NZ_BAABKS010000017.1"/>
</dbReference>
<dbReference type="InterPro" id="IPR044855">
    <property type="entry name" value="CoA-Trfase_III_dom3_sf"/>
</dbReference>